<evidence type="ECO:0000313" key="2">
    <source>
        <dbReference type="EMBL" id="ORX77613.1"/>
    </source>
</evidence>
<reference evidence="2 3" key="2">
    <citation type="submission" date="2016-08" db="EMBL/GenBank/DDBJ databases">
        <title>Pervasive Adenine N6-methylation of Active Genes in Fungi.</title>
        <authorList>
            <consortium name="DOE Joint Genome Institute"/>
            <person name="Mondo S.J."/>
            <person name="Dannebaum R.O."/>
            <person name="Kuo R.C."/>
            <person name="Labutti K."/>
            <person name="Haridas S."/>
            <person name="Kuo A."/>
            <person name="Salamov A."/>
            <person name="Ahrendt S.R."/>
            <person name="Lipzen A."/>
            <person name="Sullivan W."/>
            <person name="Andreopoulos W.B."/>
            <person name="Clum A."/>
            <person name="Lindquist E."/>
            <person name="Daum C."/>
            <person name="Ramamoorthy G.K."/>
            <person name="Gryganskyi A."/>
            <person name="Culley D."/>
            <person name="Magnuson J.K."/>
            <person name="James T.Y."/>
            <person name="O'Malley M.A."/>
            <person name="Stajich J.E."/>
            <person name="Spatafora J.W."/>
            <person name="Visel A."/>
            <person name="Grigoriev I.V."/>
        </authorList>
    </citation>
    <scope>NUCLEOTIDE SEQUENCE [LARGE SCALE GENOMIC DNA]</scope>
    <source>
        <strain evidence="2 3">S4</strain>
    </source>
</reference>
<proteinExistence type="predicted"/>
<feature type="region of interest" description="Disordered" evidence="1">
    <location>
        <begin position="1"/>
        <end position="54"/>
    </location>
</feature>
<keyword evidence="3" id="KW-1185">Reference proteome</keyword>
<feature type="compositionally biased region" description="Low complexity" evidence="1">
    <location>
        <begin position="20"/>
        <end position="32"/>
    </location>
</feature>
<dbReference type="EMBL" id="MCFG01000241">
    <property type="protein sequence ID" value="ORX77613.1"/>
    <property type="molecule type" value="Genomic_DNA"/>
</dbReference>
<accession>A0A1Y1WVS5</accession>
<evidence type="ECO:0000256" key="1">
    <source>
        <dbReference type="SAM" id="MobiDB-lite"/>
    </source>
</evidence>
<protein>
    <submittedName>
        <fullName evidence="2">Uncharacterized protein</fullName>
    </submittedName>
</protein>
<feature type="compositionally biased region" description="Basic residues" evidence="1">
    <location>
        <begin position="33"/>
        <end position="49"/>
    </location>
</feature>
<dbReference type="AlphaFoldDB" id="A0A1Y1WVS5"/>
<dbReference type="Proteomes" id="UP000193944">
    <property type="component" value="Unassembled WGS sequence"/>
</dbReference>
<comment type="caution">
    <text evidence="2">The sequence shown here is derived from an EMBL/GenBank/DDBJ whole genome shotgun (WGS) entry which is preliminary data.</text>
</comment>
<evidence type="ECO:0000313" key="3">
    <source>
        <dbReference type="Proteomes" id="UP000193944"/>
    </source>
</evidence>
<sequence length="438" mass="50792">MAKRKNNGKSKKSNKRSRTTKTSSKYSKSSSKSYKRKDYKKKHRRRYKQRPINVKQDTEKYTKSFCKTKVTKQQQKLINRRFRNGYSPFQIVSENQFQDTIWNELDKCKWIWRKGLSLSSVVNAFNTFPIETSSVGATTVNNNNYYYNSADQTIYFNSITTTYEITNPTDYDMNLCIYDIVCKEDTDYRIDDYYYNYTEKTNPASISSGVSYTDTKDPIRLIYQGTIQKTGVYSSSNTTYTTVADPTNQNIWDISIKPTNSYPFNIYWKIVKKHTYRLQPGASMTHKFIHKPKQLINRGYFGYKYAKNNAAQSSNQTKDIGIKELSSGCLFKYWGQVTGTGDSSITKNSSTSAITGQDHNAVYILSGRLMFKEYRTIKWYVMDKKYNYVWYTKTAPTSNYNEESLEVVNNTHIQRANAMDIEANNTENSGATTTTTNP</sequence>
<gene>
    <name evidence="2" type="ORF">BCR32DRAFT_302449</name>
</gene>
<dbReference type="OrthoDB" id="2155854at2759"/>
<reference evidence="2 3" key="1">
    <citation type="submission" date="2016-08" db="EMBL/GenBank/DDBJ databases">
        <title>A Parts List for Fungal Cellulosomes Revealed by Comparative Genomics.</title>
        <authorList>
            <consortium name="DOE Joint Genome Institute"/>
            <person name="Haitjema C.H."/>
            <person name="Gilmore S.P."/>
            <person name="Henske J.K."/>
            <person name="Solomon K.V."/>
            <person name="De Groot R."/>
            <person name="Kuo A."/>
            <person name="Mondo S.J."/>
            <person name="Salamov A.A."/>
            <person name="Labutti K."/>
            <person name="Zhao Z."/>
            <person name="Chiniquy J."/>
            <person name="Barry K."/>
            <person name="Brewer H.M."/>
            <person name="Purvine S.O."/>
            <person name="Wright A.T."/>
            <person name="Boxma B."/>
            <person name="Van Alen T."/>
            <person name="Hackstein J.H."/>
            <person name="Baker S.E."/>
            <person name="Grigoriev I.V."/>
            <person name="O'Malley M.A."/>
        </authorList>
    </citation>
    <scope>NUCLEOTIDE SEQUENCE [LARGE SCALE GENOMIC DNA]</scope>
    <source>
        <strain evidence="2 3">S4</strain>
    </source>
</reference>
<feature type="compositionally biased region" description="Basic residues" evidence="1">
    <location>
        <begin position="1"/>
        <end position="19"/>
    </location>
</feature>
<organism evidence="2 3">
    <name type="scientific">Anaeromyces robustus</name>
    <dbReference type="NCBI Taxonomy" id="1754192"/>
    <lineage>
        <taxon>Eukaryota</taxon>
        <taxon>Fungi</taxon>
        <taxon>Fungi incertae sedis</taxon>
        <taxon>Chytridiomycota</taxon>
        <taxon>Chytridiomycota incertae sedis</taxon>
        <taxon>Neocallimastigomycetes</taxon>
        <taxon>Neocallimastigales</taxon>
        <taxon>Neocallimastigaceae</taxon>
        <taxon>Anaeromyces</taxon>
    </lineage>
</organism>
<name>A0A1Y1WVS5_9FUNG</name>